<feature type="compositionally biased region" description="Basic and acidic residues" evidence="1">
    <location>
        <begin position="44"/>
        <end position="59"/>
    </location>
</feature>
<feature type="region of interest" description="Disordered" evidence="1">
    <location>
        <begin position="39"/>
        <end position="59"/>
    </location>
</feature>
<proteinExistence type="predicted"/>
<dbReference type="EMBL" id="CADCXU010019332">
    <property type="protein sequence ID" value="CAB0007726.1"/>
    <property type="molecule type" value="Genomic_DNA"/>
</dbReference>
<dbReference type="Proteomes" id="UP000479000">
    <property type="component" value="Unassembled WGS sequence"/>
</dbReference>
<sequence>MSLESDNEELRRENDSLKSGVVEREERAKSLLKNARARVQTLTEENKSLSKELADRRGR</sequence>
<feature type="region of interest" description="Disordered" evidence="1">
    <location>
        <begin position="1"/>
        <end position="25"/>
    </location>
</feature>
<protein>
    <submittedName>
        <fullName evidence="2">Uncharacterized protein</fullName>
    </submittedName>
</protein>
<dbReference type="OrthoDB" id="343070at2759"/>
<gene>
    <name evidence="2" type="ORF">NTEN_LOCUS12990</name>
</gene>
<evidence type="ECO:0000256" key="1">
    <source>
        <dbReference type="SAM" id="MobiDB-lite"/>
    </source>
</evidence>
<feature type="compositionally biased region" description="Basic and acidic residues" evidence="1">
    <location>
        <begin position="8"/>
        <end position="25"/>
    </location>
</feature>
<evidence type="ECO:0000313" key="3">
    <source>
        <dbReference type="Proteomes" id="UP000479000"/>
    </source>
</evidence>
<accession>A0A6H5GW59</accession>
<feature type="non-terminal residue" evidence="2">
    <location>
        <position position="59"/>
    </location>
</feature>
<reference evidence="2 3" key="1">
    <citation type="submission" date="2020-02" db="EMBL/GenBank/DDBJ databases">
        <authorList>
            <person name="Ferguson B K."/>
        </authorList>
    </citation>
    <scope>NUCLEOTIDE SEQUENCE [LARGE SCALE GENOMIC DNA]</scope>
</reference>
<keyword evidence="3" id="KW-1185">Reference proteome</keyword>
<evidence type="ECO:0000313" key="2">
    <source>
        <dbReference type="EMBL" id="CAB0007726.1"/>
    </source>
</evidence>
<name>A0A6H5GW59_9HEMI</name>
<organism evidence="2 3">
    <name type="scientific">Nesidiocoris tenuis</name>
    <dbReference type="NCBI Taxonomy" id="355587"/>
    <lineage>
        <taxon>Eukaryota</taxon>
        <taxon>Metazoa</taxon>
        <taxon>Ecdysozoa</taxon>
        <taxon>Arthropoda</taxon>
        <taxon>Hexapoda</taxon>
        <taxon>Insecta</taxon>
        <taxon>Pterygota</taxon>
        <taxon>Neoptera</taxon>
        <taxon>Paraneoptera</taxon>
        <taxon>Hemiptera</taxon>
        <taxon>Heteroptera</taxon>
        <taxon>Panheteroptera</taxon>
        <taxon>Cimicomorpha</taxon>
        <taxon>Miridae</taxon>
        <taxon>Dicyphina</taxon>
        <taxon>Nesidiocoris</taxon>
    </lineage>
</organism>
<dbReference type="AlphaFoldDB" id="A0A6H5GW59"/>